<protein>
    <submittedName>
        <fullName evidence="3">Uncharacterized protein</fullName>
    </submittedName>
</protein>
<feature type="region of interest" description="Disordered" evidence="1">
    <location>
        <begin position="56"/>
        <end position="78"/>
    </location>
</feature>
<dbReference type="AlphaFoldDB" id="A0A9P6UXU7"/>
<dbReference type="EMBL" id="JAAAIP010000136">
    <property type="protein sequence ID" value="KAG0324806.1"/>
    <property type="molecule type" value="Genomic_DNA"/>
</dbReference>
<reference evidence="3" key="1">
    <citation type="journal article" date="2020" name="Fungal Divers.">
        <title>Resolving the Mortierellaceae phylogeny through synthesis of multi-gene phylogenetics and phylogenomics.</title>
        <authorList>
            <person name="Vandepol N."/>
            <person name="Liber J."/>
            <person name="Desiro A."/>
            <person name="Na H."/>
            <person name="Kennedy M."/>
            <person name="Barry K."/>
            <person name="Grigoriev I.V."/>
            <person name="Miller A.N."/>
            <person name="O'Donnell K."/>
            <person name="Stajich J.E."/>
            <person name="Bonito G."/>
        </authorList>
    </citation>
    <scope>NUCLEOTIDE SEQUENCE</scope>
    <source>
        <strain evidence="3">REB-010B</strain>
    </source>
</reference>
<keyword evidence="2" id="KW-0812">Transmembrane</keyword>
<dbReference type="Proteomes" id="UP000738325">
    <property type="component" value="Unassembled WGS sequence"/>
</dbReference>
<keyword evidence="2" id="KW-1133">Transmembrane helix</keyword>
<gene>
    <name evidence="3" type="ORF">BGZ99_001422</name>
</gene>
<comment type="caution">
    <text evidence="3">The sequence shown here is derived from an EMBL/GenBank/DDBJ whole genome shotgun (WGS) entry which is preliminary data.</text>
</comment>
<keyword evidence="4" id="KW-1185">Reference proteome</keyword>
<proteinExistence type="predicted"/>
<dbReference type="OrthoDB" id="2413106at2759"/>
<evidence type="ECO:0000256" key="1">
    <source>
        <dbReference type="SAM" id="MobiDB-lite"/>
    </source>
</evidence>
<sequence length="132" mass="13993">MAIQTKAPSAHDGSGDRFVMDPAKGRIVVGLVSAVLAIGVIIGVCQVYSAAQYVPPPPKPKPKKAVGKVGGKKIKKKDAYFKKPVRDERSSMLLGSESGVGGNDRSSGVELDMMETNASRKAAKVCFKLMLF</sequence>
<evidence type="ECO:0000256" key="2">
    <source>
        <dbReference type="SAM" id="Phobius"/>
    </source>
</evidence>
<feature type="transmembrane region" description="Helical" evidence="2">
    <location>
        <begin position="27"/>
        <end position="51"/>
    </location>
</feature>
<keyword evidence="2" id="KW-0472">Membrane</keyword>
<accession>A0A9P6UXU7</accession>
<evidence type="ECO:0000313" key="4">
    <source>
        <dbReference type="Proteomes" id="UP000738325"/>
    </source>
</evidence>
<organism evidence="3 4">
    <name type="scientific">Dissophora globulifera</name>
    <dbReference type="NCBI Taxonomy" id="979702"/>
    <lineage>
        <taxon>Eukaryota</taxon>
        <taxon>Fungi</taxon>
        <taxon>Fungi incertae sedis</taxon>
        <taxon>Mucoromycota</taxon>
        <taxon>Mortierellomycotina</taxon>
        <taxon>Mortierellomycetes</taxon>
        <taxon>Mortierellales</taxon>
        <taxon>Mortierellaceae</taxon>
        <taxon>Dissophora</taxon>
    </lineage>
</organism>
<evidence type="ECO:0000313" key="3">
    <source>
        <dbReference type="EMBL" id="KAG0324806.1"/>
    </source>
</evidence>
<name>A0A9P6UXU7_9FUNG</name>
<feature type="compositionally biased region" description="Basic residues" evidence="1">
    <location>
        <begin position="60"/>
        <end position="76"/>
    </location>
</feature>